<dbReference type="Proteomes" id="UP000799118">
    <property type="component" value="Unassembled WGS sequence"/>
</dbReference>
<evidence type="ECO:0000256" key="2">
    <source>
        <dbReference type="SAM" id="Phobius"/>
    </source>
</evidence>
<keyword evidence="2" id="KW-0472">Membrane</keyword>
<dbReference type="AlphaFoldDB" id="A0A6A4GVB8"/>
<reference evidence="3" key="1">
    <citation type="journal article" date="2019" name="Environ. Microbiol.">
        <title>Fungal ecological strategies reflected in gene transcription - a case study of two litter decomposers.</title>
        <authorList>
            <person name="Barbi F."/>
            <person name="Kohler A."/>
            <person name="Barry K."/>
            <person name="Baskaran P."/>
            <person name="Daum C."/>
            <person name="Fauchery L."/>
            <person name="Ihrmark K."/>
            <person name="Kuo A."/>
            <person name="LaButti K."/>
            <person name="Lipzen A."/>
            <person name="Morin E."/>
            <person name="Grigoriev I.V."/>
            <person name="Henrissat B."/>
            <person name="Lindahl B."/>
            <person name="Martin F."/>
        </authorList>
    </citation>
    <scope>NUCLEOTIDE SEQUENCE</scope>
    <source>
        <strain evidence="3">JB14</strain>
    </source>
</reference>
<keyword evidence="4" id="KW-1185">Reference proteome</keyword>
<evidence type="ECO:0000313" key="3">
    <source>
        <dbReference type="EMBL" id="KAE9389005.1"/>
    </source>
</evidence>
<feature type="region of interest" description="Disordered" evidence="1">
    <location>
        <begin position="1"/>
        <end position="31"/>
    </location>
</feature>
<sequence>MPATRSQSRSSRTPSVLSASSSTKSSTASHSTRFGGVFSETLNGNILPKEQHHRYIHFLSSFAKEVQNDPLYVVVIIHQHRRYLVAGTFDDDMPDENQAIKSLGCTSSFRGDIAICFYNSVSNREEEFLYGIPSYPSFQDCDDTLKHVVDRFFRHVRNVILNGSSLKLYHIPLRLSSLLLFLHYISVSYLLVRVKQNMKAISDNSSPNDIAKKQSTSLTRRQMLKIQLRVPINSKNVTPCAGSTNTYIETIRFLSVSSVETTGKYPPTIYRDCVRCLQSHVGAQYEF</sequence>
<evidence type="ECO:0000313" key="4">
    <source>
        <dbReference type="Proteomes" id="UP000799118"/>
    </source>
</evidence>
<accession>A0A6A4GVB8</accession>
<keyword evidence="2" id="KW-0812">Transmembrane</keyword>
<proteinExistence type="predicted"/>
<dbReference type="EMBL" id="ML769716">
    <property type="protein sequence ID" value="KAE9389005.1"/>
    <property type="molecule type" value="Genomic_DNA"/>
</dbReference>
<keyword evidence="2" id="KW-1133">Transmembrane helix</keyword>
<feature type="transmembrane region" description="Helical" evidence="2">
    <location>
        <begin position="171"/>
        <end position="192"/>
    </location>
</feature>
<protein>
    <submittedName>
        <fullName evidence="3">Uncharacterized protein</fullName>
    </submittedName>
</protein>
<gene>
    <name evidence="3" type="ORF">BT96DRAFT_947202</name>
</gene>
<organism evidence="3 4">
    <name type="scientific">Gymnopus androsaceus JB14</name>
    <dbReference type="NCBI Taxonomy" id="1447944"/>
    <lineage>
        <taxon>Eukaryota</taxon>
        <taxon>Fungi</taxon>
        <taxon>Dikarya</taxon>
        <taxon>Basidiomycota</taxon>
        <taxon>Agaricomycotina</taxon>
        <taxon>Agaricomycetes</taxon>
        <taxon>Agaricomycetidae</taxon>
        <taxon>Agaricales</taxon>
        <taxon>Marasmiineae</taxon>
        <taxon>Omphalotaceae</taxon>
        <taxon>Gymnopus</taxon>
    </lineage>
</organism>
<evidence type="ECO:0000256" key="1">
    <source>
        <dbReference type="SAM" id="MobiDB-lite"/>
    </source>
</evidence>
<name>A0A6A4GVB8_9AGAR</name>
<dbReference type="OrthoDB" id="2828597at2759"/>